<feature type="compositionally biased region" description="Basic and acidic residues" evidence="1">
    <location>
        <begin position="648"/>
        <end position="662"/>
    </location>
</feature>
<sequence length="1195" mass="137787">MTDNRMENIPKPTYIDISSDGSLTATFNSESDILEIYDLNVNNTTPLNTIHVGMKNNLSGKIYYSLAISNYYTTSSQVDEKNAYVAVSSFCEPTPVRPPVGPPLRPSVMNGTDLENGIQENDNLEETFVFRILQEGQARKIETTVDRGGVVRFLNNVLSKNDDKSDGSMSLIVMNKFGITKVFINHNSPLIAEEYELPTTIQVKIENLYKENPCTKFLYNKVEKNFLFVEDYRNQRLELYNLQSLDLELICHKRDELSDLTQARGNSMFSISKNGLLLAYCNGTKSIAIHLMENGLEITTHEFTDANKILFISFTEDDEKLFIVTQIESSVYSENENITFTIKIYNWDLFTSKIIDVNDDQIINIFSSLQRDNNHSIACSSVLKLSDVKLIPTIKSQELLPILINQAQENSHTIFNLKGKRLEMLDAKKSALVVNNKEPWNHNKKLKRISSYLDENEKIQIIIGKTTVHVWKINGDEKKSKQDKRILEYIWVNKSNEEIKVASLNVGKEEFTLDLSWTVHEENKHHIHWPNVTHVLKDACVAMEYLYERRDEPVGMKLKHLTIYKDLVAGTESLIKKCIKENPDLWSLTEIRYDIMANIIRSKNTTLIHQILFDYKVTDDNKTRVSRYIHIPREKKWSMINNYSDEHSRERDSKIPSNEKSDSMLNNSSDDNCDPINDSDLILAIKNSSGGHRRDKVVVAMLLEYYSNNAEKDTGWMYTLTNALPLLSKRDFEPYLKELFYKSCFGSKEEHVDSRFVDENKLIDGYKSEICALNVRPRLLLKPNKLSWWNKFMTNTKDTKDGTIQVTLRVVPLPNFTVYPNETETTPAILKILLKFILLIFWPRGYAITKEKEYSIFLQLISKKEAFSFMFALVSGIIKDVDLVGQLMYGIFFYLGFYLLATEVVQFKHEKLKRYVSIYNLLDILSIMLAIATMVFTFVNGSSEAEEIIITQAFAVLFLWLELLMTIVAFGHAMHILLRNPSLFNEKPDDDTFNITLLNNENVIISQQLNVIKPFDNYYGKLVYSVMGVYFWIHGRWEHIEEWDFWPVYVISIGASILLVIIMQNLLIAFMTGVYEVARQNGKLAVLGYRADLIANYETVEKPMGSHRGNPKYIYYVGSSEYQEAWLDKANNYRSTHTSLLFEDVSSKVLSIDDNSDDDKLMKMQVNMKSLQVVTEKLISVEESIKLLALKLNEK</sequence>
<protein>
    <submittedName>
        <fullName evidence="3">805_t:CDS:1</fullName>
    </submittedName>
</protein>
<feature type="transmembrane region" description="Helical" evidence="2">
    <location>
        <begin position="887"/>
        <end position="905"/>
    </location>
</feature>
<feature type="transmembrane region" description="Helical" evidence="2">
    <location>
        <begin position="1046"/>
        <end position="1070"/>
    </location>
</feature>
<comment type="caution">
    <text evidence="3">The sequence shown here is derived from an EMBL/GenBank/DDBJ whole genome shotgun (WGS) entry which is preliminary data.</text>
</comment>
<dbReference type="AlphaFoldDB" id="A0A9N9CDQ9"/>
<keyword evidence="4" id="KW-1185">Reference proteome</keyword>
<dbReference type="SUPFAM" id="SSF82171">
    <property type="entry name" value="DPP6 N-terminal domain-like"/>
    <property type="match status" value="1"/>
</dbReference>
<dbReference type="Proteomes" id="UP000789375">
    <property type="component" value="Unassembled WGS sequence"/>
</dbReference>
<evidence type="ECO:0000256" key="2">
    <source>
        <dbReference type="SAM" id="Phobius"/>
    </source>
</evidence>
<feature type="transmembrane region" description="Helical" evidence="2">
    <location>
        <begin position="948"/>
        <end position="970"/>
    </location>
</feature>
<dbReference type="EMBL" id="CAJVPP010002343">
    <property type="protein sequence ID" value="CAG8596783.1"/>
    <property type="molecule type" value="Genomic_DNA"/>
</dbReference>
<evidence type="ECO:0000313" key="3">
    <source>
        <dbReference type="EMBL" id="CAG8596783.1"/>
    </source>
</evidence>
<keyword evidence="2" id="KW-1133">Transmembrane helix</keyword>
<evidence type="ECO:0000313" key="4">
    <source>
        <dbReference type="Proteomes" id="UP000789375"/>
    </source>
</evidence>
<feature type="transmembrane region" description="Helical" evidence="2">
    <location>
        <begin position="1018"/>
        <end position="1034"/>
    </location>
</feature>
<organism evidence="3 4">
    <name type="scientific">Funneliformis mosseae</name>
    <name type="common">Endomycorrhizal fungus</name>
    <name type="synonym">Glomus mosseae</name>
    <dbReference type="NCBI Taxonomy" id="27381"/>
    <lineage>
        <taxon>Eukaryota</taxon>
        <taxon>Fungi</taxon>
        <taxon>Fungi incertae sedis</taxon>
        <taxon>Mucoromycota</taxon>
        <taxon>Glomeromycotina</taxon>
        <taxon>Glomeromycetes</taxon>
        <taxon>Glomerales</taxon>
        <taxon>Glomeraceae</taxon>
        <taxon>Funneliformis</taxon>
    </lineage>
</organism>
<gene>
    <name evidence="3" type="ORF">FMOSSE_LOCUS8733</name>
</gene>
<evidence type="ECO:0000256" key="1">
    <source>
        <dbReference type="SAM" id="MobiDB-lite"/>
    </source>
</evidence>
<accession>A0A9N9CDQ9</accession>
<keyword evidence="2" id="KW-0812">Transmembrane</keyword>
<name>A0A9N9CDQ9_FUNMO</name>
<feature type="transmembrane region" description="Helical" evidence="2">
    <location>
        <begin position="917"/>
        <end position="936"/>
    </location>
</feature>
<feature type="region of interest" description="Disordered" evidence="1">
    <location>
        <begin position="648"/>
        <end position="671"/>
    </location>
</feature>
<reference evidence="3" key="1">
    <citation type="submission" date="2021-06" db="EMBL/GenBank/DDBJ databases">
        <authorList>
            <person name="Kallberg Y."/>
            <person name="Tangrot J."/>
            <person name="Rosling A."/>
        </authorList>
    </citation>
    <scope>NUCLEOTIDE SEQUENCE</scope>
    <source>
        <strain evidence="3">87-6 pot B 2015</strain>
    </source>
</reference>
<keyword evidence="2" id="KW-0472">Membrane</keyword>
<proteinExistence type="predicted"/>